<dbReference type="eggNOG" id="ENOG502S7RC">
    <property type="taxonomic scope" value="Eukaryota"/>
</dbReference>
<dbReference type="OMA" id="SGVEMWR"/>
<evidence type="ECO:0000313" key="3">
    <source>
        <dbReference type="Proteomes" id="UP000008066"/>
    </source>
</evidence>
<dbReference type="EMBL" id="GL988042">
    <property type="protein sequence ID" value="EGS20243.1"/>
    <property type="molecule type" value="Genomic_DNA"/>
</dbReference>
<dbReference type="HOGENOM" id="CLU_022040_0_0_1"/>
<protein>
    <submittedName>
        <fullName evidence="2">Uncharacterized protein</fullName>
    </submittedName>
</protein>
<feature type="compositionally biased region" description="Basic and acidic residues" evidence="1">
    <location>
        <begin position="463"/>
        <end position="496"/>
    </location>
</feature>
<dbReference type="Proteomes" id="UP000008066">
    <property type="component" value="Unassembled WGS sequence"/>
</dbReference>
<dbReference type="RefSeq" id="XP_006694392.1">
    <property type="nucleotide sequence ID" value="XM_006694329.1"/>
</dbReference>
<dbReference type="AlphaFoldDB" id="G0S8P0"/>
<dbReference type="STRING" id="759272.G0S8P0"/>
<reference evidence="2 3" key="1">
    <citation type="journal article" date="2011" name="Cell">
        <title>Insight into structure and assembly of the nuclear pore complex by utilizing the genome of a eukaryotic thermophile.</title>
        <authorList>
            <person name="Amlacher S."/>
            <person name="Sarges P."/>
            <person name="Flemming D."/>
            <person name="van Noort V."/>
            <person name="Kunze R."/>
            <person name="Devos D.P."/>
            <person name="Arumugam M."/>
            <person name="Bork P."/>
            <person name="Hurt E."/>
        </authorList>
    </citation>
    <scope>NUCLEOTIDE SEQUENCE [LARGE SCALE GENOMIC DNA]</scope>
    <source>
        <strain evidence="3">DSM 1495 / CBS 144.50 / IMI 039719</strain>
    </source>
</reference>
<gene>
    <name evidence="2" type="ORF">CTHT_0039820</name>
</gene>
<evidence type="ECO:0000313" key="2">
    <source>
        <dbReference type="EMBL" id="EGS20243.1"/>
    </source>
</evidence>
<feature type="compositionally biased region" description="Basic and acidic residues" evidence="1">
    <location>
        <begin position="503"/>
        <end position="527"/>
    </location>
</feature>
<sequence length="616" mass="68244">MGAQTEIITIINNSGKVISTGKQLVSIFKEAQAAYRDRRDAIKAERGVQRAKTFDASSPRARSSVGGSKDDDTRSRMSRSKTSPVEPPPRAPSPARTLLTEENLRALTEINATSPSRAASAVGGPAPSTASARQLRRQQLLQRRRSDPSLNRKKSIDDHLAYGDVPPDLESRVDLDTRKGHNETAASEEAQLTPQEEKALNLLDKIEDFLEEAQCMHQTASAMIDNLQKKPEAAAAVALTLAELSSMLGKMSPSFLAFLKGGSPAVFALLSSPQFLIGASVALGVTVIMFGGLKIVKRIKEIGGRAMEMPFAAASTPAATAAPADGVSAGVTAAPGHDQNPAEPPPPYDEAVVLKDIEEGLSRIDAWRRGIPTFSETEQADLEAMAREAEEAMRELHFEGCTDEIDPSDSVSQVSRAPRSRYSSAADRHHHSARSTYKSYKSRRERKHREEEEREKDKKRRDKERERDGRSEVSVRSSSRRDKDREEKERDGRSEISVRSYRSSRDKDARSEVSHRSSREKEKREDSSYYTTSAKSEVSVRSLRRKSYDDASVVSSKSRREYVSEVGSAVGAPPAPKPKEKKRELIKQLFKMKKEKEEQGRAMMSMSMNIEHKHEI</sequence>
<organism evidence="3">
    <name type="scientific">Chaetomium thermophilum (strain DSM 1495 / CBS 144.50 / IMI 039719)</name>
    <name type="common">Thermochaetoides thermophila</name>
    <dbReference type="NCBI Taxonomy" id="759272"/>
    <lineage>
        <taxon>Eukaryota</taxon>
        <taxon>Fungi</taxon>
        <taxon>Dikarya</taxon>
        <taxon>Ascomycota</taxon>
        <taxon>Pezizomycotina</taxon>
        <taxon>Sordariomycetes</taxon>
        <taxon>Sordariomycetidae</taxon>
        <taxon>Sordariales</taxon>
        <taxon>Chaetomiaceae</taxon>
        <taxon>Thermochaetoides</taxon>
    </lineage>
</organism>
<feature type="region of interest" description="Disordered" evidence="1">
    <location>
        <begin position="46"/>
        <end position="97"/>
    </location>
</feature>
<dbReference type="GeneID" id="18258020"/>
<feature type="region of interest" description="Disordered" evidence="1">
    <location>
        <begin position="327"/>
        <end position="346"/>
    </location>
</feature>
<evidence type="ECO:0000256" key="1">
    <source>
        <dbReference type="SAM" id="MobiDB-lite"/>
    </source>
</evidence>
<accession>G0S8P0</accession>
<feature type="region of interest" description="Disordered" evidence="1">
    <location>
        <begin position="111"/>
        <end position="174"/>
    </location>
</feature>
<keyword evidence="3" id="KW-1185">Reference proteome</keyword>
<dbReference type="KEGG" id="cthr:CTHT_0039820"/>
<dbReference type="OrthoDB" id="5402307at2759"/>
<feature type="region of interest" description="Disordered" evidence="1">
    <location>
        <begin position="400"/>
        <end position="583"/>
    </location>
</feature>
<proteinExistence type="predicted"/>
<feature type="compositionally biased region" description="Low complexity" evidence="1">
    <location>
        <begin position="415"/>
        <end position="425"/>
    </location>
</feature>
<name>G0S8P0_CHATD</name>